<keyword evidence="1" id="KW-0812">Transmembrane</keyword>
<keyword evidence="1" id="KW-1133">Transmembrane helix</keyword>
<keyword evidence="1" id="KW-0472">Membrane</keyword>
<evidence type="ECO:0000313" key="2">
    <source>
        <dbReference type="EMBL" id="TCC02058.1"/>
    </source>
</evidence>
<dbReference type="AlphaFoldDB" id="A0A4R0GXV9"/>
<comment type="caution">
    <text evidence="2">The sequence shown here is derived from an EMBL/GenBank/DDBJ whole genome shotgun (WGS) entry which is preliminary data.</text>
</comment>
<feature type="transmembrane region" description="Helical" evidence="1">
    <location>
        <begin position="39"/>
        <end position="56"/>
    </location>
</feature>
<sequence>METLAIRQLNPRIVLHAGSLNKQMKLTLYRFAGLSWRQVIGHSVGLVANVIIICLMDKTKSLRMYGVI</sequence>
<name>A0A4R0GXV9_9ENTR</name>
<keyword evidence="3" id="KW-1185">Reference proteome</keyword>
<dbReference type="Proteomes" id="UP000291793">
    <property type="component" value="Unassembled WGS sequence"/>
</dbReference>
<gene>
    <name evidence="2" type="ORF">E0L21_17425</name>
</gene>
<evidence type="ECO:0000256" key="1">
    <source>
        <dbReference type="SAM" id="Phobius"/>
    </source>
</evidence>
<accession>A0A4R0GXV9</accession>
<protein>
    <submittedName>
        <fullName evidence="2">Transcriptional regulator</fullName>
    </submittedName>
</protein>
<dbReference type="EMBL" id="SJOP01000017">
    <property type="protein sequence ID" value="TCC02058.1"/>
    <property type="molecule type" value="Genomic_DNA"/>
</dbReference>
<reference evidence="2 3" key="1">
    <citation type="submission" date="2019-02" db="EMBL/GenBank/DDBJ databases">
        <title>The draft genome of Kosakonia quasisacchari strain WCHKQ120001.</title>
        <authorList>
            <person name="Wang C."/>
            <person name="Feng Y."/>
            <person name="Zong Z."/>
        </authorList>
    </citation>
    <scope>NUCLEOTIDE SEQUENCE [LARGE SCALE GENOMIC DNA]</scope>
    <source>
        <strain evidence="2 3">WCHKQ120001</strain>
    </source>
</reference>
<proteinExistence type="predicted"/>
<organism evidence="2 3">
    <name type="scientific">Kosakonia quasisacchari</name>
    <dbReference type="NCBI Taxonomy" id="2529380"/>
    <lineage>
        <taxon>Bacteria</taxon>
        <taxon>Pseudomonadati</taxon>
        <taxon>Pseudomonadota</taxon>
        <taxon>Gammaproteobacteria</taxon>
        <taxon>Enterobacterales</taxon>
        <taxon>Enterobacteriaceae</taxon>
        <taxon>Kosakonia</taxon>
    </lineage>
</organism>
<evidence type="ECO:0000313" key="3">
    <source>
        <dbReference type="Proteomes" id="UP000291793"/>
    </source>
</evidence>
<dbReference type="OrthoDB" id="6629634at2"/>